<name>A0A023FC13_AMBCJ</name>
<reference evidence="2" key="1">
    <citation type="submission" date="2014-03" db="EMBL/GenBank/DDBJ databases">
        <title>The sialotranscriptome of Amblyomma triste, Amblyomma parvum and Amblyomma cajennense ticks, uncovered by 454-based RNA-seq.</title>
        <authorList>
            <person name="Garcia G.R."/>
            <person name="Gardinassi L.G."/>
            <person name="Ribeiro J.M."/>
            <person name="Anatriello E."/>
            <person name="Ferreira B.R."/>
            <person name="Moreira H.N."/>
            <person name="Mafra C."/>
            <person name="Olegario M.M."/>
            <person name="Szabo P.J."/>
            <person name="Miranda-Santos I.K."/>
            <person name="Maruyama S.R."/>
        </authorList>
    </citation>
    <scope>NUCLEOTIDE SEQUENCE</scope>
    <source>
        <strain evidence="2">Uberlandia</strain>
        <tissue evidence="2">Salivary glands</tissue>
    </source>
</reference>
<feature type="signal peptide" evidence="1">
    <location>
        <begin position="1"/>
        <end position="22"/>
    </location>
</feature>
<sequence>MAFSKVILFTSLMAFHLSLIFAEQPCNFQFEDTNYCHDNSSEYDYSEEEDDNNEASIKPLNLTVINVCENITVTNATYGNNETVYHSEFMGNWTGHSKCLMPCNPSYPTPCTSLGAGDCICIPRLDCPNVGVCAMKTVPLGNCDYNISRL</sequence>
<feature type="chain" id="PRO_5001514814" evidence="1">
    <location>
        <begin position="23"/>
        <end position="150"/>
    </location>
</feature>
<dbReference type="AlphaFoldDB" id="A0A023FC13"/>
<organism evidence="2">
    <name type="scientific">Amblyomma cajennense</name>
    <name type="common">Cayenne tick</name>
    <name type="synonym">Acarus cajennensis</name>
    <dbReference type="NCBI Taxonomy" id="34607"/>
    <lineage>
        <taxon>Eukaryota</taxon>
        <taxon>Metazoa</taxon>
        <taxon>Ecdysozoa</taxon>
        <taxon>Arthropoda</taxon>
        <taxon>Chelicerata</taxon>
        <taxon>Arachnida</taxon>
        <taxon>Acari</taxon>
        <taxon>Parasitiformes</taxon>
        <taxon>Ixodida</taxon>
        <taxon>Ixodoidea</taxon>
        <taxon>Ixodidae</taxon>
        <taxon>Amblyomminae</taxon>
        <taxon>Amblyomma</taxon>
    </lineage>
</organism>
<dbReference type="EMBL" id="GBBK01005395">
    <property type="protein sequence ID" value="JAC19087.1"/>
    <property type="molecule type" value="mRNA"/>
</dbReference>
<evidence type="ECO:0000313" key="2">
    <source>
        <dbReference type="EMBL" id="JAC19087.1"/>
    </source>
</evidence>
<proteinExistence type="evidence at transcript level"/>
<protein>
    <submittedName>
        <fullName evidence="2">Putative secreted protein</fullName>
    </submittedName>
</protein>
<evidence type="ECO:0000256" key="1">
    <source>
        <dbReference type="SAM" id="SignalP"/>
    </source>
</evidence>
<accession>A0A023FC13</accession>
<keyword evidence="1" id="KW-0732">Signal</keyword>